<reference evidence="4" key="1">
    <citation type="submission" date="2022-12" db="EMBL/GenBank/DDBJ databases">
        <title>Clostridium sp. nov., isolated from industrial wastewater.</title>
        <authorList>
            <person name="Jiayan W."/>
        </authorList>
    </citation>
    <scope>NUCLEOTIDE SEQUENCE</scope>
    <source>
        <strain evidence="4">ZC22-4</strain>
    </source>
</reference>
<sequence length="294" mass="32876">MNVGYLFIIIPMLIWGSVGIFVRYIDQPPEVIVFCRVFIAFIIMLLLSIVKIREREYSQIKTSKKDNVLLLLSGVFISFNWMFFFKALKATTIASATLSYYAAPVIVTILSIFILKEKINKRTFFAVGLSFIGIIFMTLNGKGTSNNFSIIGVIYGLIAAFFYALVTISAKKLEHIPSYKIVMVQMGVASLILSPSIRQVKKFDIISLVFIFIIGVVHSFLALQLYFEGLKKVKVQHVGVLSYIDPLSAVILACIFFGEIPGYETLIGGAMILIATYIILNVKKQVSMSSDVEK</sequence>
<dbReference type="Pfam" id="PF00892">
    <property type="entry name" value="EamA"/>
    <property type="match status" value="2"/>
</dbReference>
<dbReference type="PANTHER" id="PTHR22911">
    <property type="entry name" value="ACYL-MALONYL CONDENSING ENZYME-RELATED"/>
    <property type="match status" value="1"/>
</dbReference>
<feature type="transmembrane region" description="Helical" evidence="2">
    <location>
        <begin position="238"/>
        <end position="260"/>
    </location>
</feature>
<feature type="transmembrane region" description="Helical" evidence="2">
    <location>
        <begin position="147"/>
        <end position="166"/>
    </location>
</feature>
<dbReference type="RefSeq" id="WP_268059825.1">
    <property type="nucleotide sequence ID" value="NZ_JAPQFJ010000002.1"/>
</dbReference>
<keyword evidence="5" id="KW-1185">Reference proteome</keyword>
<feature type="transmembrane region" description="Helical" evidence="2">
    <location>
        <begin position="178"/>
        <end position="197"/>
    </location>
</feature>
<feature type="domain" description="EamA" evidence="3">
    <location>
        <begin position="151"/>
        <end position="280"/>
    </location>
</feature>
<feature type="transmembrane region" description="Helical" evidence="2">
    <location>
        <begin position="5"/>
        <end position="25"/>
    </location>
</feature>
<comment type="similarity">
    <text evidence="1">Belongs to the EamA transporter family.</text>
</comment>
<feature type="domain" description="EamA" evidence="3">
    <location>
        <begin position="3"/>
        <end position="138"/>
    </location>
</feature>
<comment type="caution">
    <text evidence="4">The sequence shown here is derived from an EMBL/GenBank/DDBJ whole genome shotgun (WGS) entry which is preliminary data.</text>
</comment>
<dbReference type="SUPFAM" id="SSF103481">
    <property type="entry name" value="Multidrug resistance efflux transporter EmrE"/>
    <property type="match status" value="2"/>
</dbReference>
<feature type="transmembrane region" description="Helical" evidence="2">
    <location>
        <begin position="203"/>
        <end position="226"/>
    </location>
</feature>
<keyword evidence="2" id="KW-0472">Membrane</keyword>
<gene>
    <name evidence="4" type="ORF">OW729_02395</name>
</gene>
<feature type="transmembrane region" description="Helical" evidence="2">
    <location>
        <begin position="93"/>
        <end position="115"/>
    </location>
</feature>
<dbReference type="InterPro" id="IPR000620">
    <property type="entry name" value="EamA_dom"/>
</dbReference>
<protein>
    <submittedName>
        <fullName evidence="4">EamA family transporter</fullName>
    </submittedName>
</protein>
<feature type="transmembrane region" description="Helical" evidence="2">
    <location>
        <begin position="31"/>
        <end position="47"/>
    </location>
</feature>
<dbReference type="Gene3D" id="1.10.3730.20">
    <property type="match status" value="1"/>
</dbReference>
<organism evidence="4 5">
    <name type="scientific">Clostridium brassicae</name>
    <dbReference type="NCBI Taxonomy" id="2999072"/>
    <lineage>
        <taxon>Bacteria</taxon>
        <taxon>Bacillati</taxon>
        <taxon>Bacillota</taxon>
        <taxon>Clostridia</taxon>
        <taxon>Eubacteriales</taxon>
        <taxon>Clostridiaceae</taxon>
        <taxon>Clostridium</taxon>
    </lineage>
</organism>
<dbReference type="PANTHER" id="PTHR22911:SF102">
    <property type="entry name" value="MEMBRANE PROTEIN"/>
    <property type="match status" value="1"/>
</dbReference>
<evidence type="ECO:0000313" key="5">
    <source>
        <dbReference type="Proteomes" id="UP001144612"/>
    </source>
</evidence>
<keyword evidence="2" id="KW-0812">Transmembrane</keyword>
<evidence type="ECO:0000313" key="4">
    <source>
        <dbReference type="EMBL" id="MCY6957451.1"/>
    </source>
</evidence>
<proteinExistence type="inferred from homology"/>
<accession>A0ABT4D8B1</accession>
<evidence type="ECO:0000256" key="1">
    <source>
        <dbReference type="ARBA" id="ARBA00007362"/>
    </source>
</evidence>
<evidence type="ECO:0000259" key="3">
    <source>
        <dbReference type="Pfam" id="PF00892"/>
    </source>
</evidence>
<feature type="transmembrane region" description="Helical" evidence="2">
    <location>
        <begin position="122"/>
        <end position="141"/>
    </location>
</feature>
<dbReference type="EMBL" id="JAPQFJ010000002">
    <property type="protein sequence ID" value="MCY6957451.1"/>
    <property type="molecule type" value="Genomic_DNA"/>
</dbReference>
<feature type="transmembrane region" description="Helical" evidence="2">
    <location>
        <begin position="68"/>
        <end position="87"/>
    </location>
</feature>
<keyword evidence="2" id="KW-1133">Transmembrane helix</keyword>
<evidence type="ECO:0000256" key="2">
    <source>
        <dbReference type="SAM" id="Phobius"/>
    </source>
</evidence>
<dbReference type="Proteomes" id="UP001144612">
    <property type="component" value="Unassembled WGS sequence"/>
</dbReference>
<feature type="transmembrane region" description="Helical" evidence="2">
    <location>
        <begin position="266"/>
        <end position="282"/>
    </location>
</feature>
<dbReference type="InterPro" id="IPR037185">
    <property type="entry name" value="EmrE-like"/>
</dbReference>
<name>A0ABT4D8B1_9CLOT</name>